<dbReference type="InterPro" id="IPR000644">
    <property type="entry name" value="CBS_dom"/>
</dbReference>
<dbReference type="PANTHER" id="PTHR43080">
    <property type="entry name" value="CBS DOMAIN-CONTAINING PROTEIN CBSX3, MITOCHONDRIAL"/>
    <property type="match status" value="1"/>
</dbReference>
<dbReference type="Pfam" id="PF00571">
    <property type="entry name" value="CBS"/>
    <property type="match status" value="2"/>
</dbReference>
<evidence type="ECO:0000259" key="4">
    <source>
        <dbReference type="PROSITE" id="PS51371"/>
    </source>
</evidence>
<dbReference type="InterPro" id="IPR014710">
    <property type="entry name" value="RmlC-like_jellyroll"/>
</dbReference>
<dbReference type="Pfam" id="PF00027">
    <property type="entry name" value="cNMP_binding"/>
    <property type="match status" value="1"/>
</dbReference>
<dbReference type="HOGENOM" id="CLU_027866_1_0_9"/>
<feature type="domain" description="CBS" evidence="4">
    <location>
        <begin position="173"/>
        <end position="230"/>
    </location>
</feature>
<dbReference type="PROSITE" id="PS50042">
    <property type="entry name" value="CNMP_BINDING_3"/>
    <property type="match status" value="1"/>
</dbReference>
<feature type="domain" description="CBS" evidence="4">
    <location>
        <begin position="240"/>
        <end position="296"/>
    </location>
</feature>
<gene>
    <name evidence="5" type="ORF">Desgi_2510</name>
</gene>
<dbReference type="AlphaFoldDB" id="R4KJY5"/>
<dbReference type="PANTHER" id="PTHR43080:SF2">
    <property type="entry name" value="CBS DOMAIN-CONTAINING PROTEIN"/>
    <property type="match status" value="1"/>
</dbReference>
<dbReference type="Proteomes" id="UP000013520">
    <property type="component" value="Chromosome"/>
</dbReference>
<dbReference type="PROSITE" id="PS51371">
    <property type="entry name" value="CBS"/>
    <property type="match status" value="2"/>
</dbReference>
<sequence length="645" mass="73525">MAREVNIFNTTELLEKIHPFNELPGSLLGDVVKQVRVKTFPKGAYIFRQGEAGRGYLYFISRGSAEVLVENEKGTVSVVSHRHEQDFFGETVFMTEKNYPGSVRAREEMTCVLVPNTVFEHLIDKQPGFAKHFIKVTTNRMRSLYEELVEGQSADTELFTETPVFRRRLGEIMVSPVITCKADETVHSVAQTMKDHGISSVIIVDGDNRPIGLLTERDLVRRVLVQGADYRPDLPARKAMNPKLVVVTVNDFFYEALLVLVKNQATHLVVMDEDKLVGIISLRHMIKTRSTGTLWLSDKVRELSSKKDLPSAGQEIDSFLNGLVAEKASINEIFEIMANIHDRLTRRILKLCEEEMIREGYGPPPVDYCWFEMGSSGRKEQALRTDQDNGIIYETVPPEYSDLAMTYFLRLGNKVVDWLALSGFKRCKGNVMANNPDWCMALDKWEELVEAWTRRGRPEDIRKLTIFLDFRGIYGKLSLAARLREHAMRTVGPSKYIINLLIEDGTGYRVPLNLWGGFMTEKSGPNRGGINLKNSACIHLVNCLRIFSLRYDIRETPTLARLAALVQLDIIPQGDGEYFEAAYQTLMHLRLLENLKKVKENKAPDNFIDPRRLSKREQGMLKDAFQAITRLQKITSTYLGWPLLR</sequence>
<dbReference type="InterPro" id="IPR046342">
    <property type="entry name" value="CBS_dom_sf"/>
</dbReference>
<dbReference type="KEGG" id="dgi:Desgi_2510"/>
<evidence type="ECO:0000256" key="2">
    <source>
        <dbReference type="PROSITE-ProRule" id="PRU00703"/>
    </source>
</evidence>
<dbReference type="Gene3D" id="3.10.580.10">
    <property type="entry name" value="CBS-domain"/>
    <property type="match status" value="1"/>
</dbReference>
<evidence type="ECO:0000256" key="1">
    <source>
        <dbReference type="ARBA" id="ARBA00023122"/>
    </source>
</evidence>
<dbReference type="SMART" id="SM00116">
    <property type="entry name" value="CBS"/>
    <property type="match status" value="2"/>
</dbReference>
<dbReference type="SUPFAM" id="SSF51206">
    <property type="entry name" value="cAMP-binding domain-like"/>
    <property type="match status" value="1"/>
</dbReference>
<feature type="domain" description="Cyclic nucleotide-binding" evidence="3">
    <location>
        <begin position="19"/>
        <end position="123"/>
    </location>
</feature>
<dbReference type="InterPro" id="IPR000595">
    <property type="entry name" value="cNMP-bd_dom"/>
</dbReference>
<dbReference type="STRING" id="767817.Desgi_2510"/>
<dbReference type="InterPro" id="IPR018490">
    <property type="entry name" value="cNMP-bd_dom_sf"/>
</dbReference>
<dbReference type="Pfam" id="PF10335">
    <property type="entry name" value="DUF294_C"/>
    <property type="match status" value="1"/>
</dbReference>
<organism evidence="5 6">
    <name type="scientific">Desulfoscipio gibsoniae DSM 7213</name>
    <dbReference type="NCBI Taxonomy" id="767817"/>
    <lineage>
        <taxon>Bacteria</taxon>
        <taxon>Bacillati</taxon>
        <taxon>Bacillota</taxon>
        <taxon>Clostridia</taxon>
        <taxon>Eubacteriales</taxon>
        <taxon>Desulfallaceae</taxon>
        <taxon>Desulfoscipio</taxon>
    </lineage>
</organism>
<protein>
    <submittedName>
        <fullName evidence="5">Putative signal-transduction protein containing cAMP-binding and CBS domains</fullName>
    </submittedName>
</protein>
<evidence type="ECO:0000313" key="6">
    <source>
        <dbReference type="Proteomes" id="UP000013520"/>
    </source>
</evidence>
<keyword evidence="6" id="KW-1185">Reference proteome</keyword>
<dbReference type="SMART" id="SM00100">
    <property type="entry name" value="cNMP"/>
    <property type="match status" value="1"/>
</dbReference>
<reference evidence="5 6" key="1">
    <citation type="submission" date="2012-01" db="EMBL/GenBank/DDBJ databases">
        <title>Complete sequence of Desulfotomaculum gibsoniae DSM 7213.</title>
        <authorList>
            <consortium name="US DOE Joint Genome Institute"/>
            <person name="Lucas S."/>
            <person name="Han J."/>
            <person name="Lapidus A."/>
            <person name="Cheng J.-F."/>
            <person name="Goodwin L."/>
            <person name="Pitluck S."/>
            <person name="Peters L."/>
            <person name="Ovchinnikova G."/>
            <person name="Teshima H."/>
            <person name="Detter J.C."/>
            <person name="Han C."/>
            <person name="Tapia R."/>
            <person name="Land M."/>
            <person name="Hauser L."/>
            <person name="Kyrpides N."/>
            <person name="Ivanova N."/>
            <person name="Pagani I."/>
            <person name="Parshina S."/>
            <person name="Plugge C."/>
            <person name="Muyzer G."/>
            <person name="Kuever J."/>
            <person name="Ivanova A."/>
            <person name="Nazina T."/>
            <person name="Klenk H.-P."/>
            <person name="Brambilla E."/>
            <person name="Spring S."/>
            <person name="Stams A.F."/>
            <person name="Woyke T."/>
        </authorList>
    </citation>
    <scope>NUCLEOTIDE SEQUENCE [LARGE SCALE GENOMIC DNA]</scope>
    <source>
        <strain evidence="5 6">DSM 7213</strain>
    </source>
</reference>
<dbReference type="Pfam" id="PF03445">
    <property type="entry name" value="DUF294"/>
    <property type="match status" value="1"/>
</dbReference>
<accession>R4KJY5</accession>
<dbReference type="SUPFAM" id="SSF54631">
    <property type="entry name" value="CBS-domain pair"/>
    <property type="match status" value="1"/>
</dbReference>
<name>R4KJY5_9FIRM</name>
<dbReference type="InterPro" id="IPR018821">
    <property type="entry name" value="DUF294_put_nucleoTrafse_sb-bd"/>
</dbReference>
<proteinExistence type="predicted"/>
<keyword evidence="1 2" id="KW-0129">CBS domain</keyword>
<dbReference type="EMBL" id="CP003273">
    <property type="protein sequence ID" value="AGL01917.1"/>
    <property type="molecule type" value="Genomic_DNA"/>
</dbReference>
<dbReference type="InterPro" id="IPR051257">
    <property type="entry name" value="Diverse_CBS-Domain"/>
</dbReference>
<evidence type="ECO:0000259" key="3">
    <source>
        <dbReference type="PROSITE" id="PS50042"/>
    </source>
</evidence>
<dbReference type="Gene3D" id="2.60.120.10">
    <property type="entry name" value="Jelly Rolls"/>
    <property type="match status" value="1"/>
</dbReference>
<dbReference type="GO" id="GO:0008773">
    <property type="term" value="F:[protein-PII] uridylyltransferase activity"/>
    <property type="evidence" value="ECO:0007669"/>
    <property type="project" value="InterPro"/>
</dbReference>
<dbReference type="CDD" id="cd05401">
    <property type="entry name" value="NT_GlnE_GlnD_like"/>
    <property type="match status" value="1"/>
</dbReference>
<dbReference type="eggNOG" id="COG2905">
    <property type="taxonomic scope" value="Bacteria"/>
</dbReference>
<dbReference type="CDD" id="cd00038">
    <property type="entry name" value="CAP_ED"/>
    <property type="match status" value="1"/>
</dbReference>
<evidence type="ECO:0000313" key="5">
    <source>
        <dbReference type="EMBL" id="AGL01917.1"/>
    </source>
</evidence>
<dbReference type="InterPro" id="IPR005105">
    <property type="entry name" value="GlnD_Uridyltrans_N"/>
</dbReference>